<dbReference type="Proteomes" id="UP000324897">
    <property type="component" value="Chromosome 1"/>
</dbReference>
<accession>A0A5J9UX08</accession>
<keyword evidence="3" id="KW-1185">Reference proteome</keyword>
<sequence>MTKGSQHGKDLTQSRFGSVVATFSSSVPATRACVTIVRPFDSTEILRSIVMQLDPQGSGNLDADSIASKTTGLLDGKKYLIVLDDLSSTAEWDAIIQHLPTLETASRIIVTTRLENIARHCSKR</sequence>
<evidence type="ECO:0000313" key="3">
    <source>
        <dbReference type="Proteomes" id="UP000324897"/>
    </source>
</evidence>
<evidence type="ECO:0000313" key="2">
    <source>
        <dbReference type="EMBL" id="TVU27801.1"/>
    </source>
</evidence>
<reference evidence="2 3" key="1">
    <citation type="journal article" date="2019" name="Sci. Rep.">
        <title>A high-quality genome of Eragrostis curvula grass provides insights into Poaceae evolution and supports new strategies to enhance forage quality.</title>
        <authorList>
            <person name="Carballo J."/>
            <person name="Santos B.A.C.M."/>
            <person name="Zappacosta D."/>
            <person name="Garbus I."/>
            <person name="Selva J.P."/>
            <person name="Gallo C.A."/>
            <person name="Diaz A."/>
            <person name="Albertini E."/>
            <person name="Caccamo M."/>
            <person name="Echenique V."/>
        </authorList>
    </citation>
    <scope>NUCLEOTIDE SEQUENCE [LARGE SCALE GENOMIC DNA]</scope>
    <source>
        <strain evidence="3">cv. Victoria</strain>
        <tissue evidence="2">Leaf</tissue>
    </source>
</reference>
<dbReference type="InterPro" id="IPR027417">
    <property type="entry name" value="P-loop_NTPase"/>
</dbReference>
<name>A0A5J9UX08_9POAL</name>
<dbReference type="Pfam" id="PF00931">
    <property type="entry name" value="NB-ARC"/>
    <property type="match status" value="1"/>
</dbReference>
<evidence type="ECO:0000259" key="1">
    <source>
        <dbReference type="Pfam" id="PF00931"/>
    </source>
</evidence>
<organism evidence="2 3">
    <name type="scientific">Eragrostis curvula</name>
    <name type="common">weeping love grass</name>
    <dbReference type="NCBI Taxonomy" id="38414"/>
    <lineage>
        <taxon>Eukaryota</taxon>
        <taxon>Viridiplantae</taxon>
        <taxon>Streptophyta</taxon>
        <taxon>Embryophyta</taxon>
        <taxon>Tracheophyta</taxon>
        <taxon>Spermatophyta</taxon>
        <taxon>Magnoliopsida</taxon>
        <taxon>Liliopsida</taxon>
        <taxon>Poales</taxon>
        <taxon>Poaceae</taxon>
        <taxon>PACMAD clade</taxon>
        <taxon>Chloridoideae</taxon>
        <taxon>Eragrostideae</taxon>
        <taxon>Eragrostidinae</taxon>
        <taxon>Eragrostis</taxon>
    </lineage>
</organism>
<dbReference type="GO" id="GO:0043531">
    <property type="term" value="F:ADP binding"/>
    <property type="evidence" value="ECO:0007669"/>
    <property type="project" value="InterPro"/>
</dbReference>
<protein>
    <recommendedName>
        <fullName evidence="1">NB-ARC domain-containing protein</fullName>
    </recommendedName>
</protein>
<dbReference type="Gramene" id="TVU27801">
    <property type="protein sequence ID" value="TVU27801"/>
    <property type="gene ID" value="EJB05_19302"/>
</dbReference>
<dbReference type="Gene3D" id="3.40.50.300">
    <property type="entry name" value="P-loop containing nucleotide triphosphate hydrolases"/>
    <property type="match status" value="1"/>
</dbReference>
<feature type="non-terminal residue" evidence="2">
    <location>
        <position position="1"/>
    </location>
</feature>
<dbReference type="AlphaFoldDB" id="A0A5J9UX08"/>
<comment type="caution">
    <text evidence="2">The sequence shown here is derived from an EMBL/GenBank/DDBJ whole genome shotgun (WGS) entry which is preliminary data.</text>
</comment>
<dbReference type="EMBL" id="RWGY01000011">
    <property type="protein sequence ID" value="TVU27801.1"/>
    <property type="molecule type" value="Genomic_DNA"/>
</dbReference>
<dbReference type="OrthoDB" id="682676at2759"/>
<feature type="domain" description="NB-ARC" evidence="1">
    <location>
        <begin position="32"/>
        <end position="122"/>
    </location>
</feature>
<gene>
    <name evidence="2" type="ORF">EJB05_19302</name>
</gene>
<proteinExistence type="predicted"/>
<dbReference type="InterPro" id="IPR002182">
    <property type="entry name" value="NB-ARC"/>
</dbReference>
<dbReference type="SUPFAM" id="SSF52540">
    <property type="entry name" value="P-loop containing nucleoside triphosphate hydrolases"/>
    <property type="match status" value="1"/>
</dbReference>